<protein>
    <submittedName>
        <fullName evidence="2">GNAT family N-acetyltransferase</fullName>
    </submittedName>
</protein>
<dbReference type="AlphaFoldDB" id="A0A6H1TTX1"/>
<dbReference type="Proteomes" id="UP000500857">
    <property type="component" value="Chromosome"/>
</dbReference>
<dbReference type="GO" id="GO:0016747">
    <property type="term" value="F:acyltransferase activity, transferring groups other than amino-acyl groups"/>
    <property type="evidence" value="ECO:0007669"/>
    <property type="project" value="InterPro"/>
</dbReference>
<dbReference type="RefSeq" id="WP_168567754.1">
    <property type="nucleotide sequence ID" value="NZ_CP051167.1"/>
</dbReference>
<gene>
    <name evidence="2" type="ORF">HCG48_02510</name>
</gene>
<dbReference type="CDD" id="cd04301">
    <property type="entry name" value="NAT_SF"/>
    <property type="match status" value="1"/>
</dbReference>
<evidence type="ECO:0000313" key="2">
    <source>
        <dbReference type="EMBL" id="QIZ69597.1"/>
    </source>
</evidence>
<dbReference type="InterPro" id="IPR016181">
    <property type="entry name" value="Acyl_CoA_acyltransferase"/>
</dbReference>
<dbReference type="PROSITE" id="PS51186">
    <property type="entry name" value="GNAT"/>
    <property type="match status" value="1"/>
</dbReference>
<dbReference type="KEGG" id="oxy:HCG48_02510"/>
<dbReference type="Pfam" id="PF00583">
    <property type="entry name" value="Acetyltransf_1"/>
    <property type="match status" value="1"/>
</dbReference>
<dbReference type="Gene3D" id="3.40.630.30">
    <property type="match status" value="1"/>
</dbReference>
<evidence type="ECO:0000313" key="3">
    <source>
        <dbReference type="Proteomes" id="UP000500857"/>
    </source>
</evidence>
<dbReference type="InterPro" id="IPR000182">
    <property type="entry name" value="GNAT_dom"/>
</dbReference>
<keyword evidence="3" id="KW-1185">Reference proteome</keyword>
<dbReference type="SUPFAM" id="SSF55729">
    <property type="entry name" value="Acyl-CoA N-acyltransferases (Nat)"/>
    <property type="match status" value="1"/>
</dbReference>
<feature type="domain" description="N-acetyltransferase" evidence="1">
    <location>
        <begin position="165"/>
        <end position="316"/>
    </location>
</feature>
<dbReference type="PANTHER" id="PTHR43072">
    <property type="entry name" value="N-ACETYLTRANSFERASE"/>
    <property type="match status" value="1"/>
</dbReference>
<dbReference type="EMBL" id="CP051167">
    <property type="protein sequence ID" value="QIZ69597.1"/>
    <property type="molecule type" value="Genomic_DNA"/>
</dbReference>
<proteinExistence type="predicted"/>
<organism evidence="2 3">
    <name type="scientific">Oxynema aestuarii AP17</name>
    <dbReference type="NCBI Taxonomy" id="2064643"/>
    <lineage>
        <taxon>Bacteria</taxon>
        <taxon>Bacillati</taxon>
        <taxon>Cyanobacteriota</taxon>
        <taxon>Cyanophyceae</taxon>
        <taxon>Oscillatoriophycideae</taxon>
        <taxon>Oscillatoriales</taxon>
        <taxon>Oscillatoriaceae</taxon>
        <taxon>Oxynema</taxon>
        <taxon>Oxynema aestuarii</taxon>
    </lineage>
</organism>
<accession>A0A6H1TTX1</accession>
<keyword evidence="2" id="KW-0808">Transferase</keyword>
<reference evidence="2 3" key="1">
    <citation type="submission" date="2020-04" db="EMBL/GenBank/DDBJ databases">
        <authorList>
            <person name="Basu S."/>
            <person name="Maruthanayagam V."/>
            <person name="Chakraborty S."/>
            <person name="Pramanik A."/>
            <person name="Mukherjee J."/>
            <person name="Brink B."/>
        </authorList>
    </citation>
    <scope>NUCLEOTIDE SEQUENCE [LARGE SCALE GENOMIC DNA]</scope>
    <source>
        <strain evidence="2 3">AP17</strain>
    </source>
</reference>
<evidence type="ECO:0000259" key="1">
    <source>
        <dbReference type="PROSITE" id="PS51186"/>
    </source>
</evidence>
<name>A0A6H1TTX1_9CYAN</name>
<sequence length="316" mass="36201">MLTLTRQPYKEKVDFERIAKSVKRFEKDGQIDEDSLVDDLPLLLKSSLTSRCQLWEDDRADLHGFGLMAVHRIDEYLQGSLYFYDLSGDRSLQLSAKILTWAETQLQDLARSWNLDATLKVKTRDDSAIRIAVLERQGFSHQGSFLTMAHPHPEAIAPVRLPEGFRVRPFDSRQEAREWVQLFADSFQDHSERYEVSVDRLRHWHGDRHYRPELDLIVEAPNGELAAFCQGHLHRDNAPAIAPKTGWIRWLGTGRPFRKMGLGRALLSTTIARLHRTGAATVKLGVDACSLTGATRLYEALGFRRVETWMTYTKSV</sequence>